<keyword evidence="1" id="KW-0472">Membrane</keyword>
<evidence type="ECO:0000313" key="2">
    <source>
        <dbReference type="EMBL" id="AEI50266.1"/>
    </source>
</evidence>
<organism evidence="2 3">
    <name type="scientific">Runella slithyformis (strain ATCC 29530 / DSM 19594 / LMG 11500 / NCIMB 11436 / LSU 4)</name>
    <dbReference type="NCBI Taxonomy" id="761193"/>
    <lineage>
        <taxon>Bacteria</taxon>
        <taxon>Pseudomonadati</taxon>
        <taxon>Bacteroidota</taxon>
        <taxon>Cytophagia</taxon>
        <taxon>Cytophagales</taxon>
        <taxon>Spirosomataceae</taxon>
        <taxon>Runella</taxon>
    </lineage>
</organism>
<reference evidence="3" key="1">
    <citation type="submission" date="2011-06" db="EMBL/GenBank/DDBJ databases">
        <title>The complete genome of chromosome of Runella slithyformis DSM 19594.</title>
        <authorList>
            <consortium name="US DOE Joint Genome Institute (JGI-PGF)"/>
            <person name="Lucas S."/>
            <person name="Han J."/>
            <person name="Lapidus A."/>
            <person name="Bruce D."/>
            <person name="Goodwin L."/>
            <person name="Pitluck S."/>
            <person name="Peters L."/>
            <person name="Kyrpides N."/>
            <person name="Mavromatis K."/>
            <person name="Ivanova N."/>
            <person name="Ovchinnikova G."/>
            <person name="Zhang X."/>
            <person name="Misra M."/>
            <person name="Detter J.C."/>
            <person name="Tapia R."/>
            <person name="Han C."/>
            <person name="Land M."/>
            <person name="Hauser L."/>
            <person name="Markowitz V."/>
            <person name="Cheng J.-F."/>
            <person name="Hugenholtz P."/>
            <person name="Woyke T."/>
            <person name="Wu D."/>
            <person name="Tindall B."/>
            <person name="Faehrich R."/>
            <person name="Brambilla E."/>
            <person name="Klenk H.-P."/>
            <person name="Eisen J.A."/>
        </authorList>
    </citation>
    <scope>NUCLEOTIDE SEQUENCE [LARGE SCALE GENOMIC DNA]</scope>
    <source>
        <strain evidence="3">ATCC 29530 / DSM 19594 / LMG 11500 / NCIMB 11436 / LSU 4</strain>
    </source>
</reference>
<name>A0A7U3ZN45_RUNSL</name>
<accession>A0A7U3ZN45</accession>
<dbReference type="KEGG" id="rsi:Runsl_3910"/>
<protein>
    <submittedName>
        <fullName evidence="2">Uncharacterized protein</fullName>
    </submittedName>
</protein>
<dbReference type="AlphaFoldDB" id="A0A7U3ZN45"/>
<reference evidence="2 3" key="2">
    <citation type="journal article" date="2012" name="Stand. Genomic Sci.">
        <title>Complete genome sequence of the aquatic bacterium Runella slithyformis type strain (LSU 4(T)).</title>
        <authorList>
            <person name="Copeland A."/>
            <person name="Zhang X."/>
            <person name="Misra M."/>
            <person name="Lapidus A."/>
            <person name="Nolan M."/>
            <person name="Lucas S."/>
            <person name="Deshpande S."/>
            <person name="Cheng J.F."/>
            <person name="Tapia R."/>
            <person name="Goodwin L.A."/>
            <person name="Pitluck S."/>
            <person name="Liolios K."/>
            <person name="Pagani I."/>
            <person name="Ivanova N."/>
            <person name="Mikhailova N."/>
            <person name="Pati A."/>
            <person name="Chen A."/>
            <person name="Palaniappan K."/>
            <person name="Land M."/>
            <person name="Hauser L."/>
            <person name="Pan C."/>
            <person name="Jeffries C.D."/>
            <person name="Detter J.C."/>
            <person name="Brambilla E.M."/>
            <person name="Rohde M."/>
            <person name="Djao O.D."/>
            <person name="Goker M."/>
            <person name="Sikorski J."/>
            <person name="Tindall B.J."/>
            <person name="Woyke T."/>
            <person name="Bristow J."/>
            <person name="Eisen J.A."/>
            <person name="Markowitz V."/>
            <person name="Hugenholtz P."/>
            <person name="Kyrpides N.C."/>
            <person name="Klenk H.P."/>
            <person name="Mavromatis K."/>
        </authorList>
    </citation>
    <scope>NUCLEOTIDE SEQUENCE [LARGE SCALE GENOMIC DNA]</scope>
    <source>
        <strain evidence="3">ATCC 29530 / DSM 19594 / LMG 11500 / NCIMB 11436 / LSU 4</strain>
    </source>
</reference>
<keyword evidence="3" id="KW-1185">Reference proteome</keyword>
<gene>
    <name evidence="2" type="ordered locus">Runsl_3910</name>
</gene>
<evidence type="ECO:0000313" key="3">
    <source>
        <dbReference type="Proteomes" id="UP000000493"/>
    </source>
</evidence>
<proteinExistence type="predicted"/>
<dbReference type="EMBL" id="CP002859">
    <property type="protein sequence ID" value="AEI50266.1"/>
    <property type="molecule type" value="Genomic_DNA"/>
</dbReference>
<keyword evidence="1" id="KW-0812">Transmembrane</keyword>
<feature type="transmembrane region" description="Helical" evidence="1">
    <location>
        <begin position="61"/>
        <end position="81"/>
    </location>
</feature>
<keyword evidence="1" id="KW-1133">Transmembrane helix</keyword>
<evidence type="ECO:0000256" key="1">
    <source>
        <dbReference type="SAM" id="Phobius"/>
    </source>
</evidence>
<dbReference type="Proteomes" id="UP000000493">
    <property type="component" value="Chromosome"/>
</dbReference>
<sequence length="83" mass="10085">MYKLPSNEKIKSLNFAKNSEFTESANLGIIRNLTPNPAKHRPRFYKPIFCNKYLSVTFYHFLYIFRYFWLVFVFIIQFFSLTL</sequence>